<dbReference type="GO" id="GO:0005975">
    <property type="term" value="P:carbohydrate metabolic process"/>
    <property type="evidence" value="ECO:0007669"/>
    <property type="project" value="InterPro"/>
</dbReference>
<organism evidence="5 6">
    <name type="scientific">Flavisolibacter tropicus</name>
    <dbReference type="NCBI Taxonomy" id="1492898"/>
    <lineage>
        <taxon>Bacteria</taxon>
        <taxon>Pseudomonadati</taxon>
        <taxon>Bacteroidota</taxon>
        <taxon>Chitinophagia</taxon>
        <taxon>Chitinophagales</taxon>
        <taxon>Chitinophagaceae</taxon>
        <taxon>Flavisolibacter</taxon>
    </lineage>
</organism>
<dbReference type="Gene3D" id="2.60.40.1180">
    <property type="entry name" value="Golgi alpha-mannosidase II"/>
    <property type="match status" value="1"/>
</dbReference>
<sequence length="618" mass="70923">MKKCTFLLVLFLAAMAPAVLGQSIDIYPTNWWTGMKMNKLQLLLRSTSQSFEGKQLTTRYPGVSVLKTHRFENPRYLAVDVVIAPGTKPGMIPFQLTGQGAPETLQWPLQEQRKGKGTSYAQGVTSADFVNLMLTDRFSNGNPSNDRVASMRDQSLNRDSMYLRHGGDFQGIINHIDYFKSMGVTALWLLPVMENDRPERTEHGYAITNHYKIDPRFGSATKYKELSDVLHKNGMKLIMDAVYNHIGLEHFLEQDPPAKDWMHRWPTYTQTTYKEQTLFDPYAAPSDRKRMSDGWFDNIMPDINQQNPYMANYIIQNLVWYIQEFGIDGVRIDTYTYSDLEFSNRCNKAIMDEYPNITLFGETRVFGTPNQAYFNTNVFNLPFKSNLPGSVDFQCLYFGIIPALTQPFGWTEGVNKLYNTLSNDWLNQDATRNVLLLDNHDEPRFFSVVGEDVEKQKMGFQWLLTCRGVPQMYYGSEVLLKGFTNPDGKVRSDFPGGWPSDQKNAFTGQGLTADERSVQQLVQQLGTFRKTSSALQTGKYMHYVPDNGLYVYFRYNEKQTIMCVMNTDTKERTIDFNRYAERTAGFSKAENVLSKDALVTTQKATIAPMRMWVLELKK</sequence>
<accession>A0A172TVY9</accession>
<dbReference type="Pfam" id="PF10438">
    <property type="entry name" value="Cyc-maltodext_C"/>
    <property type="match status" value="1"/>
</dbReference>
<evidence type="ECO:0000256" key="1">
    <source>
        <dbReference type="ARBA" id="ARBA00022801"/>
    </source>
</evidence>
<feature type="chain" id="PRO_5008001227" evidence="3">
    <location>
        <begin position="22"/>
        <end position="618"/>
    </location>
</feature>
<feature type="domain" description="Glycosyl hydrolase family 13 catalytic" evidence="4">
    <location>
        <begin position="132"/>
        <end position="529"/>
    </location>
</feature>
<keyword evidence="2" id="KW-0326">Glycosidase</keyword>
<feature type="signal peptide" evidence="3">
    <location>
        <begin position="1"/>
        <end position="21"/>
    </location>
</feature>
<dbReference type="InterPro" id="IPR015171">
    <property type="entry name" value="Cyc-maltodext_N"/>
</dbReference>
<dbReference type="AlphaFoldDB" id="A0A172TVY9"/>
<evidence type="ECO:0000256" key="2">
    <source>
        <dbReference type="ARBA" id="ARBA00023295"/>
    </source>
</evidence>
<dbReference type="InterPro" id="IPR014756">
    <property type="entry name" value="Ig_E-set"/>
</dbReference>
<dbReference type="OrthoDB" id="9806009at2"/>
<dbReference type="InterPro" id="IPR013783">
    <property type="entry name" value="Ig-like_fold"/>
</dbReference>
<dbReference type="STRING" id="1492898.SY85_10735"/>
<dbReference type="PANTHER" id="PTHR10357">
    <property type="entry name" value="ALPHA-AMYLASE FAMILY MEMBER"/>
    <property type="match status" value="1"/>
</dbReference>
<evidence type="ECO:0000256" key="3">
    <source>
        <dbReference type="SAM" id="SignalP"/>
    </source>
</evidence>
<gene>
    <name evidence="5" type="ORF">SY85_10735</name>
</gene>
<evidence type="ECO:0000313" key="6">
    <source>
        <dbReference type="Proteomes" id="UP000077177"/>
    </source>
</evidence>
<dbReference type="EMBL" id="CP011390">
    <property type="protein sequence ID" value="ANE50907.1"/>
    <property type="molecule type" value="Genomic_DNA"/>
</dbReference>
<proteinExistence type="predicted"/>
<dbReference type="GO" id="GO:0016798">
    <property type="term" value="F:hydrolase activity, acting on glycosyl bonds"/>
    <property type="evidence" value="ECO:0007669"/>
    <property type="project" value="UniProtKB-KW"/>
</dbReference>
<dbReference type="SUPFAM" id="SSF51011">
    <property type="entry name" value="Glycosyl hydrolase domain"/>
    <property type="match status" value="1"/>
</dbReference>
<dbReference type="RefSeq" id="WP_066404359.1">
    <property type="nucleotide sequence ID" value="NZ_CP011390.1"/>
</dbReference>
<reference evidence="6" key="1">
    <citation type="submission" date="2015-01" db="EMBL/GenBank/DDBJ databases">
        <title>Flavisolibacter sp./LCS9/ whole genome sequencing.</title>
        <authorList>
            <person name="Kim M.K."/>
            <person name="Srinivasan S."/>
            <person name="Lee J.-J."/>
        </authorList>
    </citation>
    <scope>NUCLEOTIDE SEQUENCE [LARGE SCALE GENOMIC DNA]</scope>
    <source>
        <strain evidence="6">LCS9</strain>
    </source>
</reference>
<dbReference type="SUPFAM" id="SSF51445">
    <property type="entry name" value="(Trans)glycosidases"/>
    <property type="match status" value="1"/>
</dbReference>
<keyword evidence="3" id="KW-0732">Signal</keyword>
<dbReference type="InterPro" id="IPR013780">
    <property type="entry name" value="Glyco_hydro_b"/>
</dbReference>
<name>A0A172TVY9_9BACT</name>
<keyword evidence="6" id="KW-1185">Reference proteome</keyword>
<dbReference type="Pfam" id="PF09087">
    <property type="entry name" value="Cyc-maltodext_N"/>
    <property type="match status" value="1"/>
</dbReference>
<dbReference type="PATRIC" id="fig|1492898.3.peg.2314"/>
<evidence type="ECO:0000259" key="4">
    <source>
        <dbReference type="SMART" id="SM00642"/>
    </source>
</evidence>
<dbReference type="Proteomes" id="UP000077177">
    <property type="component" value="Chromosome"/>
</dbReference>
<dbReference type="InterPro" id="IPR017853">
    <property type="entry name" value="GH"/>
</dbReference>
<dbReference type="SMART" id="SM00642">
    <property type="entry name" value="Aamy"/>
    <property type="match status" value="1"/>
</dbReference>
<dbReference type="KEGG" id="fla:SY85_10735"/>
<dbReference type="InterPro" id="IPR006047">
    <property type="entry name" value="GH13_cat_dom"/>
</dbReference>
<dbReference type="Gene3D" id="3.20.20.80">
    <property type="entry name" value="Glycosidases"/>
    <property type="match status" value="1"/>
</dbReference>
<dbReference type="InterPro" id="IPR019492">
    <property type="entry name" value="Cyclo-malto-dextrinase_C"/>
</dbReference>
<protein>
    <submittedName>
        <fullName evidence="5">Alpha-amylase</fullName>
    </submittedName>
</protein>
<evidence type="ECO:0000313" key="5">
    <source>
        <dbReference type="EMBL" id="ANE50907.1"/>
    </source>
</evidence>
<dbReference type="Pfam" id="PF00128">
    <property type="entry name" value="Alpha-amylase"/>
    <property type="match status" value="1"/>
</dbReference>
<keyword evidence="1" id="KW-0378">Hydrolase</keyword>
<reference evidence="5 6" key="2">
    <citation type="journal article" date="2016" name="Int. J. Syst. Evol. Microbiol.">
        <title>Flavisolibacter tropicus sp. nov., isolated from tropical soil.</title>
        <authorList>
            <person name="Lee J.J."/>
            <person name="Kang M.S."/>
            <person name="Kim G.S."/>
            <person name="Lee C.S."/>
            <person name="Lim S."/>
            <person name="Lee J."/>
            <person name="Roh S.H."/>
            <person name="Kang H."/>
            <person name="Ha J.M."/>
            <person name="Bae S."/>
            <person name="Jung H.Y."/>
            <person name="Kim M.K."/>
        </authorList>
    </citation>
    <scope>NUCLEOTIDE SEQUENCE [LARGE SCALE GENOMIC DNA]</scope>
    <source>
        <strain evidence="5 6">LCS9</strain>
    </source>
</reference>
<dbReference type="SUPFAM" id="SSF81296">
    <property type="entry name" value="E set domains"/>
    <property type="match status" value="1"/>
</dbReference>
<dbReference type="Gene3D" id="2.60.40.10">
    <property type="entry name" value="Immunoglobulins"/>
    <property type="match status" value="1"/>
</dbReference>
<dbReference type="PANTHER" id="PTHR10357:SF210">
    <property type="entry name" value="MALTODEXTRIN GLUCOSIDASE"/>
    <property type="match status" value="1"/>
</dbReference>